<keyword evidence="5" id="KW-0963">Cytoplasm</keyword>
<dbReference type="Gene3D" id="2.60.120.920">
    <property type="match status" value="1"/>
</dbReference>
<name>A0A226NDU5_CALSU</name>
<keyword evidence="6" id="KW-0597">Phosphoprotein</keyword>
<gene>
    <name evidence="17" type="ORF">ASZ78_014656</name>
</gene>
<evidence type="ECO:0000256" key="10">
    <source>
        <dbReference type="ARBA" id="ARBA00022786"/>
    </source>
</evidence>
<keyword evidence="8" id="KW-0808">Transferase</keyword>
<evidence type="ECO:0000256" key="6">
    <source>
        <dbReference type="ARBA" id="ARBA00022553"/>
    </source>
</evidence>
<dbReference type="PROSITE" id="PS00678">
    <property type="entry name" value="WD_REPEATS_1"/>
    <property type="match status" value="1"/>
</dbReference>
<dbReference type="InterPro" id="IPR043136">
    <property type="entry name" value="B30.2/SPRY_sf"/>
</dbReference>
<feature type="compositionally biased region" description="Polar residues" evidence="14">
    <location>
        <begin position="2584"/>
        <end position="2601"/>
    </location>
</feature>
<dbReference type="InterPro" id="IPR001680">
    <property type="entry name" value="WD40_rpt"/>
</dbReference>
<evidence type="ECO:0000259" key="15">
    <source>
        <dbReference type="PROSITE" id="PS50188"/>
    </source>
</evidence>
<evidence type="ECO:0000256" key="12">
    <source>
        <dbReference type="PROSITE-ProRule" id="PRU00221"/>
    </source>
</evidence>
<dbReference type="Gene3D" id="3.30.2410.10">
    <property type="entry name" value="Hect, E3 ligase catalytic domain"/>
    <property type="match status" value="1"/>
</dbReference>
<dbReference type="CDD" id="cd00078">
    <property type="entry name" value="HECTc"/>
    <property type="match status" value="1"/>
</dbReference>
<feature type="compositionally biased region" description="Low complexity" evidence="14">
    <location>
        <begin position="2491"/>
        <end position="2534"/>
    </location>
</feature>
<dbReference type="CDD" id="cd12881">
    <property type="entry name" value="SPRY_HERC1"/>
    <property type="match status" value="1"/>
</dbReference>
<dbReference type="SUPFAM" id="SSF50978">
    <property type="entry name" value="WD40 repeat-like"/>
    <property type="match status" value="1"/>
</dbReference>
<feature type="compositionally biased region" description="Basic residues" evidence="14">
    <location>
        <begin position="2275"/>
        <end position="2284"/>
    </location>
</feature>
<feature type="repeat" description="RCC1" evidence="13">
    <location>
        <begin position="3826"/>
        <end position="3877"/>
    </location>
</feature>
<dbReference type="Pfam" id="PF00400">
    <property type="entry name" value="WD40"/>
    <property type="match status" value="3"/>
</dbReference>
<feature type="repeat" description="RCC1" evidence="13">
    <location>
        <begin position="442"/>
        <end position="494"/>
    </location>
</feature>
<dbReference type="GO" id="GO:0005737">
    <property type="term" value="C:cytoplasm"/>
    <property type="evidence" value="ECO:0007669"/>
    <property type="project" value="UniProtKB-SubCell"/>
</dbReference>
<dbReference type="EC" id="2.3.2.26" evidence="4"/>
<feature type="repeat" description="RCC1" evidence="13">
    <location>
        <begin position="3703"/>
        <end position="3772"/>
    </location>
</feature>
<dbReference type="PROSITE" id="PS50294">
    <property type="entry name" value="WD_REPEATS_REGION"/>
    <property type="match status" value="3"/>
</dbReference>
<feature type="repeat" description="RCC1" evidence="13">
    <location>
        <begin position="3774"/>
        <end position="3825"/>
    </location>
</feature>
<dbReference type="OrthoDB" id="239701at2759"/>
<evidence type="ECO:0000256" key="2">
    <source>
        <dbReference type="ARBA" id="ARBA00004496"/>
    </source>
</evidence>
<dbReference type="PROSITE" id="PS50012">
    <property type="entry name" value="RCC1_3"/>
    <property type="match status" value="13"/>
</dbReference>
<dbReference type="PANTHER" id="PTHR22872:SF6">
    <property type="entry name" value="E3 UBIQUITIN-PROTEIN LIGASE HERC1-RELATED"/>
    <property type="match status" value="1"/>
</dbReference>
<evidence type="ECO:0000256" key="7">
    <source>
        <dbReference type="ARBA" id="ARBA00022574"/>
    </source>
</evidence>
<dbReference type="PROSITE" id="PS50237">
    <property type="entry name" value="HECT"/>
    <property type="match status" value="1"/>
</dbReference>
<comment type="subcellular location">
    <subcellularLocation>
        <location evidence="2">Cytoplasm</location>
    </subcellularLocation>
</comment>
<feature type="region of interest" description="Disordered" evidence="14">
    <location>
        <begin position="2131"/>
        <end position="2159"/>
    </location>
</feature>
<evidence type="ECO:0000313" key="18">
    <source>
        <dbReference type="Proteomes" id="UP000198323"/>
    </source>
</evidence>
<feature type="compositionally biased region" description="Basic and acidic residues" evidence="14">
    <location>
        <begin position="1268"/>
        <end position="1278"/>
    </location>
</feature>
<feature type="repeat" description="WD" evidence="12">
    <location>
        <begin position="3323"/>
        <end position="3354"/>
    </location>
</feature>
<dbReference type="PROSITE" id="PS00626">
    <property type="entry name" value="RCC1_2"/>
    <property type="match status" value="4"/>
</dbReference>
<dbReference type="SMART" id="SM00449">
    <property type="entry name" value="SPRY"/>
    <property type="match status" value="1"/>
</dbReference>
<dbReference type="PROSITE" id="PS50188">
    <property type="entry name" value="B302_SPRY"/>
    <property type="match status" value="1"/>
</dbReference>
<dbReference type="SMART" id="SM00119">
    <property type="entry name" value="HECTc"/>
    <property type="match status" value="1"/>
</dbReference>
<evidence type="ECO:0000256" key="14">
    <source>
        <dbReference type="SAM" id="MobiDB-lite"/>
    </source>
</evidence>
<dbReference type="InterPro" id="IPR015943">
    <property type="entry name" value="WD40/YVTN_repeat-like_dom_sf"/>
</dbReference>
<dbReference type="Gene3D" id="3.30.2160.10">
    <property type="entry name" value="Hect, E3 ligase catalytic domain"/>
    <property type="match status" value="1"/>
</dbReference>
<dbReference type="Pfam" id="PF00622">
    <property type="entry name" value="SPRY"/>
    <property type="match status" value="1"/>
</dbReference>
<dbReference type="Pfam" id="PF00415">
    <property type="entry name" value="RCC1"/>
    <property type="match status" value="8"/>
</dbReference>
<feature type="compositionally biased region" description="Basic and acidic residues" evidence="14">
    <location>
        <begin position="2285"/>
        <end position="2299"/>
    </location>
</feature>
<accession>A0A226NDU5</accession>
<feature type="active site" description="Glycyl thioester intermediate" evidence="11">
    <location>
        <position position="4379"/>
    </location>
</feature>
<evidence type="ECO:0000256" key="8">
    <source>
        <dbReference type="ARBA" id="ARBA00022679"/>
    </source>
</evidence>
<feature type="region of interest" description="Disordered" evidence="14">
    <location>
        <begin position="2558"/>
        <end position="2617"/>
    </location>
</feature>
<feature type="compositionally biased region" description="Basic and acidic residues" evidence="14">
    <location>
        <begin position="1220"/>
        <end position="1230"/>
    </location>
</feature>
<feature type="repeat" description="RCC1" evidence="13">
    <location>
        <begin position="3651"/>
        <end position="3702"/>
    </location>
</feature>
<feature type="repeat" description="WD" evidence="12">
    <location>
        <begin position="3128"/>
        <end position="3169"/>
    </location>
</feature>
<dbReference type="SUPFAM" id="SSF56204">
    <property type="entry name" value="Hect, E3 ligase catalytic domain"/>
    <property type="match status" value="1"/>
</dbReference>
<feature type="repeat" description="RCC1" evidence="13">
    <location>
        <begin position="495"/>
        <end position="544"/>
    </location>
</feature>
<protein>
    <recommendedName>
        <fullName evidence="4">HECT-type E3 ubiquitin transferase</fullName>
        <ecNumber evidence="4">2.3.2.26</ecNumber>
    </recommendedName>
</protein>
<feature type="compositionally biased region" description="Polar residues" evidence="14">
    <location>
        <begin position="2333"/>
        <end position="2345"/>
    </location>
</feature>
<dbReference type="InterPro" id="IPR013320">
    <property type="entry name" value="ConA-like_dom_sf"/>
</dbReference>
<feature type="repeat" description="RCC1" evidence="13">
    <location>
        <begin position="387"/>
        <end position="441"/>
    </location>
</feature>
<dbReference type="InterPro" id="IPR000569">
    <property type="entry name" value="HECT_dom"/>
</dbReference>
<comment type="pathway">
    <text evidence="3">Protein modification; protein ubiquitination.</text>
</comment>
<dbReference type="SUPFAM" id="SSF50985">
    <property type="entry name" value="RCC1/BLIP-II"/>
    <property type="match status" value="2"/>
</dbReference>
<feature type="repeat" description="RCC1" evidence="13">
    <location>
        <begin position="3878"/>
        <end position="3929"/>
    </location>
</feature>
<evidence type="ECO:0000313" key="17">
    <source>
        <dbReference type="EMBL" id="OXB65677.1"/>
    </source>
</evidence>
<comment type="catalytic activity">
    <reaction evidence="1">
        <text>S-ubiquitinyl-[E2 ubiquitin-conjugating enzyme]-L-cysteine + [acceptor protein]-L-lysine = [E2 ubiquitin-conjugating enzyme]-L-cysteine + N(6)-ubiquitinyl-[acceptor protein]-L-lysine.</text>
        <dbReference type="EC" id="2.3.2.26"/>
    </reaction>
</comment>
<keyword evidence="18" id="KW-1185">Reference proteome</keyword>
<dbReference type="InterPro" id="IPR051625">
    <property type="entry name" value="Signaling_Regulatory_Domain"/>
</dbReference>
<evidence type="ECO:0000256" key="4">
    <source>
        <dbReference type="ARBA" id="ARBA00012485"/>
    </source>
</evidence>
<evidence type="ECO:0000256" key="11">
    <source>
        <dbReference type="PROSITE-ProRule" id="PRU00104"/>
    </source>
</evidence>
<feature type="domain" description="HECT" evidence="16">
    <location>
        <begin position="4069"/>
        <end position="4416"/>
    </location>
</feature>
<dbReference type="Pfam" id="PF25390">
    <property type="entry name" value="WD40_RLD"/>
    <property type="match status" value="1"/>
</dbReference>
<feature type="region of interest" description="Disordered" evidence="14">
    <location>
        <begin position="2272"/>
        <end position="2360"/>
    </location>
</feature>
<dbReference type="InterPro" id="IPR035768">
    <property type="entry name" value="SPRY_HERC1"/>
</dbReference>
<evidence type="ECO:0000256" key="5">
    <source>
        <dbReference type="ARBA" id="ARBA00022490"/>
    </source>
</evidence>
<feature type="repeat" description="RCC1" evidence="13">
    <location>
        <begin position="337"/>
        <end position="386"/>
    </location>
</feature>
<evidence type="ECO:0000256" key="13">
    <source>
        <dbReference type="PROSITE-ProRule" id="PRU00235"/>
    </source>
</evidence>
<dbReference type="Gene3D" id="3.90.1750.10">
    <property type="entry name" value="Hect, E3 ligase catalytic domains"/>
    <property type="match status" value="1"/>
</dbReference>
<dbReference type="InterPro" id="IPR001870">
    <property type="entry name" value="B30.2/SPRY"/>
</dbReference>
<dbReference type="GO" id="GO:0061630">
    <property type="term" value="F:ubiquitin protein ligase activity"/>
    <property type="evidence" value="ECO:0007669"/>
    <property type="project" value="UniProtKB-EC"/>
</dbReference>
<feature type="domain" description="B30.2/SPRY" evidence="15">
    <location>
        <begin position="1875"/>
        <end position="2066"/>
    </location>
</feature>
<feature type="repeat" description="RCC1" evidence="13">
    <location>
        <begin position="546"/>
        <end position="597"/>
    </location>
</feature>
<feature type="repeat" description="WD" evidence="12">
    <location>
        <begin position="3467"/>
        <end position="3501"/>
    </location>
</feature>
<dbReference type="PANTHER" id="PTHR22872">
    <property type="entry name" value="BTK-BINDING PROTEIN-RELATED"/>
    <property type="match status" value="1"/>
</dbReference>
<dbReference type="PRINTS" id="PR00633">
    <property type="entry name" value="RCCNDNSATION"/>
</dbReference>
<reference evidence="17 18" key="1">
    <citation type="submission" date="2016-07" db="EMBL/GenBank/DDBJ databases">
        <title>Disparate Historic Effective Population Sizes Predicted by Modern Levels of Genome Diversity for the Scaled Quail (Callipepla squamata) and the Northern Bobwhite (Colinus virginianus): Inferences from First and Second Generation Draft Genome Assemblies for Sympatric New World Quail.</title>
        <authorList>
            <person name="Oldeschulte D.L."/>
            <person name="Halley Y.A."/>
            <person name="Bhattarai E.K."/>
            <person name="Brashear W.A."/>
            <person name="Hill J."/>
            <person name="Metz R.P."/>
            <person name="Johnson C.D."/>
            <person name="Rollins D."/>
            <person name="Peterson M.J."/>
            <person name="Bickhart D.M."/>
            <person name="Decker J.E."/>
            <person name="Seabury C.M."/>
        </authorList>
    </citation>
    <scope>NUCLEOTIDE SEQUENCE [LARGE SCALE GENOMIC DNA]</scope>
    <source>
        <strain evidence="17 18">Texas</strain>
        <tissue evidence="17">Leg muscle</tissue>
    </source>
</reference>
<dbReference type="SMART" id="SM00320">
    <property type="entry name" value="WD40"/>
    <property type="match status" value="6"/>
</dbReference>
<feature type="repeat" description="RCC1" evidence="13">
    <location>
        <begin position="3596"/>
        <end position="3650"/>
    </location>
</feature>
<organism evidence="17 18">
    <name type="scientific">Callipepla squamata</name>
    <name type="common">Scaled quail</name>
    <dbReference type="NCBI Taxonomy" id="9009"/>
    <lineage>
        <taxon>Eukaryota</taxon>
        <taxon>Metazoa</taxon>
        <taxon>Chordata</taxon>
        <taxon>Craniata</taxon>
        <taxon>Vertebrata</taxon>
        <taxon>Euteleostomi</taxon>
        <taxon>Archelosauria</taxon>
        <taxon>Archosauria</taxon>
        <taxon>Dinosauria</taxon>
        <taxon>Saurischia</taxon>
        <taxon>Theropoda</taxon>
        <taxon>Coelurosauria</taxon>
        <taxon>Aves</taxon>
        <taxon>Neognathae</taxon>
        <taxon>Galloanserae</taxon>
        <taxon>Galliformes</taxon>
        <taxon>Odontophoridae</taxon>
        <taxon>Callipepla</taxon>
    </lineage>
</organism>
<feature type="compositionally biased region" description="Polar residues" evidence="14">
    <location>
        <begin position="1363"/>
        <end position="1377"/>
    </location>
</feature>
<feature type="region of interest" description="Disordered" evidence="14">
    <location>
        <begin position="1363"/>
        <end position="1401"/>
    </location>
</feature>
<dbReference type="Gene3D" id="2.130.10.10">
    <property type="entry name" value="YVTN repeat-like/Quinoprotein amine dehydrogenase"/>
    <property type="match status" value="2"/>
</dbReference>
<sequence>MVPPVKLKWLEHLNSSWITEDSESIATREGVSVLYAKLVSNKEVVPLPQQVLCLKGPQLPDFERESLSSDEQDHYLDALLSSQLALAKMVCSDSPFAGALRKRLLVLQRVFYALSNKYHDKGKVKQQQHSPESSSGSTDVHSVSERPRSSTDALIEMGVRTGLSLLFALLRQSWMMPASGPGLSLCNDVIHTAIEVVSSLPPLSLANESKIPPMGLDCLSQVTTFLKGVTIPNSGADTLGRRLASELLLGLAAQRGSLRYLLEWIEMALNASAVVNTLEKTKLLQSPEGMISFDCFMSILMQMRRSLVCRMASDYSRTCASPDSIQTGDAPLVSETCEVYVWGSNSSHQLVEGTQEKILQPKLAPSFSDAQTIEAGQYCTFVISTDGSVRACGKGSYGRLGLGDSNNQSTLKKLTFEPHRSIKKVSSSKGSDGHTLAFTTEGEVFSWGDGDYGKLGHGNSSTQKYPKLIQGPLQGKVVVCVSAGYRHSAAVTEDGELYTWGEGDFGRLGHGDSNSRNIPTLVKDISNVGEVSCGSSHTIALSKDGRTVWSFGGGDNGKLGHGDTNRVYKPKVIEALQGMFIRKVCAGSQSSLALTSTGQVYAWGCGACLGCGSSEATALRPKLIEELAATRIVDISIGDSHCLALSHDNEVYAWGNNSMGQCGQGNSTGPITKPKKVSGLDGVSIQQISAGTSHSLAWTALPRDRQVVAWHRPYCVDLEESTFSHLRSFLEHYCDKINSEIPPLPFPSSREHHSFLKLCLKLLSNHLALALAGGVATSILGRQAGPLRNLLFRLMDSSVPDEIQEVVIETLSVGATMLLPPLRERMELLHSLLPQGPDRWESLSKGQRMQLDIILTSLQDHTHVASLLGYSSPSDTTETSSLCISYGNLSDQTYSVQSSHPDTHLAEILMKTLLRNLGFYTNSSSVALLHKHLQLLLPHATDIYSRSATLLKESSWNGSVGEKLRDVIYVSAAGSMLSQIVNSLLLLPVSVARPLLSYLLDLLPPLDRLNRLLPAAALLEDQELQWPLHGGPELIDPAGVSLPQPAQSWVWLVDLERTVALLIGRCLGGMLQGPPVSPEEQDTAYWLKTPLFSDGVEMDIPHLDKCMSSLLEVALSGNEEQKPFDYKLRPEITVYVDLALGCTKEPARSLWISMQDYAVSKGRCGMYMYQPGKALAEVYRCVYKVRSRLLACKNMELIQTRSSSRDRWMLDNQESADVDTQEHSFTRTIDEEAEMEEQAERDREEGHIEQEDEEEEREHEVMTAGTREVARSRDRDRMNTGTGTRLDDQPPQSQQERRISTDLTEGQDVYTAACNSVIHRSALLILGVSPVIEDFQKRREDGQLQQPPSTAPEGIGLMTRSESLTAESRSIHANSNYRLMKSRSESDLSQPESDEEGYSLSGRRNVDLDLASSHRKRGAIHSQVEPLTDSWARLKHSRDWLYTSSYSFVESDFDLSRSLGVHTLIENVVSFVSGDVGNSPGFKEPEESMSTSPQASIIAMEQQQLRAELRLEALHQILVLLSGMEEKGSVALMGSHQGPGFQSSSLLTSVRLQFLAGCFGLGTVGHGGAKGESIRLHHYQDGIRAAKRSIQIEIQVAVHKIYQQLSATLERALQANKHHIEAQQRLLLVTVFALSVHYQPVDVSLAISTGLLNVLSQLCGTDTMLGQPLQLLPKTGISQLSTALKVASTRLLQILAITTGTYADKLSPKVVQSLLDLLCSQLKNLLSQAGVMLMASFGEEEVEEHEAESKKADSNGENEKRDFRAALRKQHAAELHLGDFLVFLRRVVSSKAIQSKMASPKWTEVLLNIASQKCCSGVPLVGNLRTRLLALHVLEAVLPACESGVEDDQMAQVVERLFSLLSDCMWETPIAQAKHAIQIKEKEQEMKLQKQGESEDEDENLPIQEVSFDPEKAQCCIVENGQILTHGSGGKGYGLASTGVTSGCYQWKFYIVKENRGNEGTCVGVSRWPVHDFNHRTTSDMWLYRAYSGNLYHNGEQTLTLSSFTQGDFITCVLDMEARTISFGKNGEEPKLAFEDVDAAELYPCVMFYSSNPGEKVKICDMQMRGTPRDLLPGDPICSPVAAVLAEATIQLIRILHRTDRWTHCINKKMMERLNKIKTCLKEAGQKLKKSRSIQSREENEVREEKENKEEEKGKHNRHGLADLSELQLKMLCVEVWPVLAVIGGVDAGLRVGGRCIHKQTGRHATLLGVVKEGSTSAKVQWDEAEITISDTPLYNLEPCEPLPFDVARFRGLTATVLLDLTYLTGIHEDMGKQSTKRHEKKHRHESEDKGETDQKMEGDAGADTRSTQSADDNKGHSTASSKLENEIASFSLEPSTLGMESQHQPAEGRKKNHEHSPRNHDIVQSEIRAVQLSYLYLGAMKSLSVLLSCSKYAELLLIPKVLAENGHNSDCASSPVVHEDVEMRAALQFLMRHMVKRAVMRSPIKRALGLADLERAQAMIYKLVVHGLLEDQFGGRLKQEVDQQVEEGDQSQQAQTPVTTSPSASSTTSFMSSSLEDTTTATTPVTDTETVPASESPGVMPLSLLRQMFSSYPTTTVLPARRAQTPPISSLPTSPSDEVGRRQSLTSPDSQSARPTNRTALSDPSSRLSTSPPPPAIAVPLLEMGFSLRQIAKAMEATGARGEADAQNITVLAMWMIEHPGNEDDEEPQPDVTADVRHGAVVSGSGGKSGDHCYLQSPGDIPSVDATEMEEGFSESPDNMDHTDNAASASGPPSRSRSSVTRRHKFDLAARTLLARAAGLYRSVQAHRNQSRREGISLQQDPGALYDFNLDEELEIDLDDEAMEAMFGQDLASDNDILGMWIPEHVCESEDREEVVVCELCESSVVSFNQHMKRNHPGCGRSANRQGYRSNGSYVDGWFGGECGSGNPYYLLCGVCREKYLALKSKSKTSTSERYKGQAPDLIGKQDSVYEEDWDMLDVDEDEKLTGEEEFELLAGPLGLNDRRIVPEPVQFPDSDPLGASVAMVTATNSMEETLMQIATGVNLTTVDDPIQRKFLPSFLRGIAEENKLVTSPNFVVTQALVALLADKGAKLRPNYDKAEFEKKGPLELANALAACCLSSRLSSQHRQWAAQQLVRTLAAHDRDNQTIPQTLADMGGDLRKCSFIKLEAHQKQVMTCVWCNKKGLLATSGNDGTIRVWNVTKKQYSLQQTCVLNKLEGDSEESLGSPSDLSLSLICWSISGKYLAGATEKMVNIWQVNGGKGLLDLQPHWVSALAWPEEGPAAAWKGELLLIGRMDGSLGLIEVVDISTMHRIELEHCYRKDVSVTCLAWFSEDKPFAVGYSDGKLLIGTKEPLEKGEIVLVDAHKDTIVSMKWDPTGKILLTCAKEEVVKLWAYMGGSWRRLHSLPHPAFVNGIAWCGLPGKGPKLQLLLATGCHNGLVCVWTVPQDVAVTLQASSAYSEGWWDQETSAQVGGVDIAFKKFFACSEIEKEDGYRKAVEAKCVFQLRGHITPVRTVAFSPDGLALVSGGLGGLMNIWSLRDVMVVNCTSEWISSNHILATCRTALKQQGVLGLNMAPCMRAFLERLPIMLQEQYAYEKDNSKWINGMDEQIMSWATSRPEVVCGQNCTFVIQANGTVLACGEGSYGRLGQGNSDDLHVLTVISALQGFVVTQLVTSCGSDGHSMALTESGEVFSWGDGDYGKLGHGNSDRQRRPRQIEALQGEEVVQMSCGFKHSAVVTADGKLFTFGNGDYGRLGLGNTSNKKLPERVTALEGYQIGQACLSKTGNVSSFKADIFNVACGLNHTVAVSADGSMVWAFGDGDYGKLGLGNSTAKSSPQKVDILCGIGIKKVACGTQFSVALTKDGHVYTFGQDRLIGLPEGRARNHNRPQQVPVLSGVFIEDIAVGAEHTLALSSTGDVYAWGSNSEGQLGLGHTNHVREPTLITVLQGKNIRQISAGRCHSAAWTAPPVPPRAPGVSVPLQLGLPDAIPPQYGALKEVSIHTVRARLRLLYHFSDLMYSSWRLLNLSPNNQNSTSHYNAGTWGIVQGQLRPLLAPRVYTLPMVRSIGKTMVQGKNYGPQITVKRISTRGRKCKPIFVQIARQVVKLNASDLRLPSRAWKVKLVGEGADDAGGVFDDTITEMCQELETGVVDLLIPSPNATAEVGYNRDRFLFNPSACLDEHLMQFKFLGILMGVAIRTKKPLDLHLAPMVWKQLCCIPLILEDLEEVDLLYVQTLNSILHIEDSGITEENFHEMIPLDSFVGQSADGKMVPIIPGGNSIPLTFSNRKEYVERAIEYRLHEMDRQVAAVREGMSWIVPVPLLSLLTAKQLEQMVCGMPEISVEVLKKVVRYREVDEQHQLVQWFWHTLEEFSNEERVLFMRFVSGRSRLPANTADISQRFQIMKVDRPYDSLPTSQTCFFQLRLPPYSSQLIMAERLRYAINNCRSIDMDNYMLSRNVDNAEGSDTDY</sequence>
<dbReference type="Proteomes" id="UP000198323">
    <property type="component" value="Unassembled WGS sequence"/>
</dbReference>
<dbReference type="PROSITE" id="PS50082">
    <property type="entry name" value="WD_REPEATS_2"/>
    <property type="match status" value="3"/>
</dbReference>
<dbReference type="InterPro" id="IPR035983">
    <property type="entry name" value="Hect_E3_ubiquitin_ligase"/>
</dbReference>
<feature type="region of interest" description="Disordered" evidence="14">
    <location>
        <begin position="122"/>
        <end position="151"/>
    </location>
</feature>
<dbReference type="Gene3D" id="2.130.10.30">
    <property type="entry name" value="Regulator of chromosome condensation 1/beta-lactamase-inhibitor protein II"/>
    <property type="match status" value="2"/>
</dbReference>
<feature type="region of interest" description="Disordered" evidence="14">
    <location>
        <begin position="2482"/>
        <end position="2540"/>
    </location>
</feature>
<keyword evidence="10 11" id="KW-0833">Ubl conjugation pathway</keyword>
<evidence type="ECO:0000256" key="3">
    <source>
        <dbReference type="ARBA" id="ARBA00004906"/>
    </source>
</evidence>
<feature type="compositionally biased region" description="Basic and acidic residues" evidence="14">
    <location>
        <begin position="2135"/>
        <end position="2154"/>
    </location>
</feature>
<feature type="region of interest" description="Disordered" evidence="14">
    <location>
        <begin position="2684"/>
        <end position="2743"/>
    </location>
</feature>
<dbReference type="InterPro" id="IPR009091">
    <property type="entry name" value="RCC1/BLIP-II"/>
</dbReference>
<dbReference type="InterPro" id="IPR036322">
    <property type="entry name" value="WD40_repeat_dom_sf"/>
</dbReference>
<dbReference type="STRING" id="9009.A0A226NDU5"/>
<feature type="compositionally biased region" description="Low complexity" evidence="14">
    <location>
        <begin position="2727"/>
        <end position="2740"/>
    </location>
</feature>
<feature type="compositionally biased region" description="Polar residues" evidence="14">
    <location>
        <begin position="2305"/>
        <end position="2323"/>
    </location>
</feature>
<keyword evidence="9" id="KW-0677">Repeat</keyword>
<evidence type="ECO:0000259" key="16">
    <source>
        <dbReference type="PROSITE" id="PS50237"/>
    </source>
</evidence>
<dbReference type="InterPro" id="IPR000408">
    <property type="entry name" value="Reg_chr_condens"/>
</dbReference>
<dbReference type="InterPro" id="IPR058923">
    <property type="entry name" value="RCC1-like_dom"/>
</dbReference>
<feature type="region of interest" description="Disordered" evidence="14">
    <location>
        <begin position="1213"/>
        <end position="1303"/>
    </location>
</feature>
<evidence type="ECO:0000256" key="9">
    <source>
        <dbReference type="ARBA" id="ARBA00022737"/>
    </source>
</evidence>
<dbReference type="EMBL" id="MCFN01000086">
    <property type="protein sequence ID" value="OXB65677.1"/>
    <property type="molecule type" value="Genomic_DNA"/>
</dbReference>
<feature type="repeat" description="RCC1" evidence="13">
    <location>
        <begin position="649"/>
        <end position="701"/>
    </location>
</feature>
<feature type="repeat" description="RCC1" evidence="13">
    <location>
        <begin position="598"/>
        <end position="648"/>
    </location>
</feature>
<feature type="compositionally biased region" description="Low complexity" evidence="14">
    <location>
        <begin position="2566"/>
        <end position="2577"/>
    </location>
</feature>
<dbReference type="Pfam" id="PF00632">
    <property type="entry name" value="HECT"/>
    <property type="match status" value="1"/>
</dbReference>
<dbReference type="FunFam" id="3.30.2410.10:FF:000006">
    <property type="entry name" value="probable E3 ubiquitin-protein ligase HERC1 isoform X2"/>
    <property type="match status" value="1"/>
</dbReference>
<keyword evidence="7 12" id="KW-0853">WD repeat</keyword>
<dbReference type="FunFam" id="2.130.10.30:FF:000001">
    <property type="entry name" value="LOW QUALITY PROTEIN: probable E3 ubiquitin-protein ligase HERC1"/>
    <property type="match status" value="1"/>
</dbReference>
<dbReference type="FunFam" id="2.60.120.920:FF:000015">
    <property type="entry name" value="LOW QUALITY PROTEIN: probable E3 ubiquitin-protein ligase HERC1"/>
    <property type="match status" value="1"/>
</dbReference>
<proteinExistence type="predicted"/>
<feature type="compositionally biased region" description="Basic and acidic residues" evidence="14">
    <location>
        <begin position="1238"/>
        <end position="1249"/>
    </location>
</feature>
<dbReference type="InterPro" id="IPR019775">
    <property type="entry name" value="WD40_repeat_CS"/>
</dbReference>
<dbReference type="CDD" id="cd14401">
    <property type="entry name" value="UBA_HERC1"/>
    <property type="match status" value="1"/>
</dbReference>
<dbReference type="InterPro" id="IPR003877">
    <property type="entry name" value="SPRY_dom"/>
</dbReference>
<feature type="compositionally biased region" description="Basic and acidic residues" evidence="14">
    <location>
        <begin position="2347"/>
        <end position="2360"/>
    </location>
</feature>
<dbReference type="SUPFAM" id="SSF49899">
    <property type="entry name" value="Concanavalin A-like lectins/glucanases"/>
    <property type="match status" value="1"/>
</dbReference>
<evidence type="ECO:0000256" key="1">
    <source>
        <dbReference type="ARBA" id="ARBA00000885"/>
    </source>
</evidence>
<comment type="caution">
    <text evidence="17">The sequence shown here is derived from an EMBL/GenBank/DDBJ whole genome shotgun (WGS) entry which is preliminary data.</text>
</comment>